<reference evidence="1" key="2">
    <citation type="journal article" date="2015" name="Fish Shellfish Immunol.">
        <title>Early steps in the European eel (Anguilla anguilla)-Vibrio vulnificus interaction in the gills: Role of the RtxA13 toxin.</title>
        <authorList>
            <person name="Callol A."/>
            <person name="Pajuelo D."/>
            <person name="Ebbesson L."/>
            <person name="Teles M."/>
            <person name="MacKenzie S."/>
            <person name="Amaro C."/>
        </authorList>
    </citation>
    <scope>NUCLEOTIDE SEQUENCE</scope>
</reference>
<sequence length="50" mass="5667">MKTRRLASPPVPYVEDSDYSRRFETPGFASCRSLSPSLTKMPLSHNDKPL</sequence>
<accession>A0A0E9T390</accession>
<dbReference type="EMBL" id="GBXM01060493">
    <property type="protein sequence ID" value="JAH48084.1"/>
    <property type="molecule type" value="Transcribed_RNA"/>
</dbReference>
<protein>
    <submittedName>
        <fullName evidence="1">Uncharacterized protein</fullName>
    </submittedName>
</protein>
<name>A0A0E9T390_ANGAN</name>
<reference evidence="1" key="1">
    <citation type="submission" date="2014-11" db="EMBL/GenBank/DDBJ databases">
        <authorList>
            <person name="Amaro Gonzalez C."/>
        </authorList>
    </citation>
    <scope>NUCLEOTIDE SEQUENCE</scope>
</reference>
<evidence type="ECO:0000313" key="1">
    <source>
        <dbReference type="EMBL" id="JAH48084.1"/>
    </source>
</evidence>
<dbReference type="AlphaFoldDB" id="A0A0E9T390"/>
<organism evidence="1">
    <name type="scientific">Anguilla anguilla</name>
    <name type="common">European freshwater eel</name>
    <name type="synonym">Muraena anguilla</name>
    <dbReference type="NCBI Taxonomy" id="7936"/>
    <lineage>
        <taxon>Eukaryota</taxon>
        <taxon>Metazoa</taxon>
        <taxon>Chordata</taxon>
        <taxon>Craniata</taxon>
        <taxon>Vertebrata</taxon>
        <taxon>Euteleostomi</taxon>
        <taxon>Actinopterygii</taxon>
        <taxon>Neopterygii</taxon>
        <taxon>Teleostei</taxon>
        <taxon>Anguilliformes</taxon>
        <taxon>Anguillidae</taxon>
        <taxon>Anguilla</taxon>
    </lineage>
</organism>
<proteinExistence type="predicted"/>